<dbReference type="EMBL" id="JAAGAX010000017">
    <property type="protein sequence ID" value="KAF2285797.1"/>
    <property type="molecule type" value="Genomic_DNA"/>
</dbReference>
<keyword evidence="3" id="KW-1185">Reference proteome</keyword>
<gene>
    <name evidence="2" type="ORF">GH714_007828</name>
</gene>
<dbReference type="PANTHER" id="PTHR31236:SF28">
    <property type="entry name" value="BURP DOMAIN-CONTAINING PROTEIN"/>
    <property type="match status" value="1"/>
</dbReference>
<dbReference type="PROSITE" id="PS51277">
    <property type="entry name" value="BURP"/>
    <property type="match status" value="1"/>
</dbReference>
<proteinExistence type="predicted"/>
<feature type="domain" description="BURP" evidence="1">
    <location>
        <begin position="134"/>
        <end position="188"/>
    </location>
</feature>
<dbReference type="SMART" id="SM01045">
    <property type="entry name" value="BURP"/>
    <property type="match status" value="1"/>
</dbReference>
<organism evidence="2 3">
    <name type="scientific">Hevea brasiliensis</name>
    <name type="common">Para rubber tree</name>
    <name type="synonym">Siphonia brasiliensis</name>
    <dbReference type="NCBI Taxonomy" id="3981"/>
    <lineage>
        <taxon>Eukaryota</taxon>
        <taxon>Viridiplantae</taxon>
        <taxon>Streptophyta</taxon>
        <taxon>Embryophyta</taxon>
        <taxon>Tracheophyta</taxon>
        <taxon>Spermatophyta</taxon>
        <taxon>Magnoliopsida</taxon>
        <taxon>eudicotyledons</taxon>
        <taxon>Gunneridae</taxon>
        <taxon>Pentapetalae</taxon>
        <taxon>rosids</taxon>
        <taxon>fabids</taxon>
        <taxon>Malpighiales</taxon>
        <taxon>Euphorbiaceae</taxon>
        <taxon>Crotonoideae</taxon>
        <taxon>Micrandreae</taxon>
        <taxon>Hevea</taxon>
    </lineage>
</organism>
<sequence length="188" mass="20606">MCGPPPSHIFKNNNLSFLRVPQPISSKHVQQRLILHRPSQSIAASPPQVPLIASAFAALHKQQQIQAPPIVHVERHQLRIASANSLPASVPEAIGLAESDREEEDNVCVRTLVQMKKTKSLIHSQRMLLEQGYVMKVPMVGDDGSKAKAIVVCHTDTSAWSPKHYAFQVLEVKPGGPPICHFLNSAPS</sequence>
<reference evidence="2 3" key="1">
    <citation type="journal article" date="2020" name="Mol. Plant">
        <title>The Chromosome-Based Rubber Tree Genome Provides New Insights into Spurge Genome Evolution and Rubber Biosynthesis.</title>
        <authorList>
            <person name="Liu J."/>
            <person name="Shi C."/>
            <person name="Shi C.C."/>
            <person name="Li W."/>
            <person name="Zhang Q.J."/>
            <person name="Zhang Y."/>
            <person name="Li K."/>
            <person name="Lu H.F."/>
            <person name="Shi C."/>
            <person name="Zhu S.T."/>
            <person name="Xiao Z.Y."/>
            <person name="Nan H."/>
            <person name="Yue Y."/>
            <person name="Zhu X.G."/>
            <person name="Wu Y."/>
            <person name="Hong X.N."/>
            <person name="Fan G.Y."/>
            <person name="Tong Y."/>
            <person name="Zhang D."/>
            <person name="Mao C.L."/>
            <person name="Liu Y.L."/>
            <person name="Hao S.J."/>
            <person name="Liu W.Q."/>
            <person name="Lv M.Q."/>
            <person name="Zhang H.B."/>
            <person name="Liu Y."/>
            <person name="Hu-Tang G.R."/>
            <person name="Wang J.P."/>
            <person name="Wang J.H."/>
            <person name="Sun Y.H."/>
            <person name="Ni S.B."/>
            <person name="Chen W.B."/>
            <person name="Zhang X.C."/>
            <person name="Jiao Y.N."/>
            <person name="Eichler E.E."/>
            <person name="Li G.H."/>
            <person name="Liu X."/>
            <person name="Gao L.Z."/>
        </authorList>
    </citation>
    <scope>NUCLEOTIDE SEQUENCE [LARGE SCALE GENOMIC DNA]</scope>
    <source>
        <strain evidence="3">cv. GT1</strain>
        <tissue evidence="2">Leaf</tissue>
    </source>
</reference>
<accession>A0A6A6KAH9</accession>
<comment type="caution">
    <text evidence="2">The sequence shown here is derived from an EMBL/GenBank/DDBJ whole genome shotgun (WGS) entry which is preliminary data.</text>
</comment>
<dbReference type="Proteomes" id="UP000467840">
    <property type="component" value="Chromosome 3"/>
</dbReference>
<dbReference type="AlphaFoldDB" id="A0A6A6KAH9"/>
<name>A0A6A6KAH9_HEVBR</name>
<dbReference type="InterPro" id="IPR044816">
    <property type="entry name" value="BURP"/>
</dbReference>
<dbReference type="PANTHER" id="PTHR31236">
    <property type="entry name" value="BURP DOMAIN PROTEIN USPL1-LIKE"/>
    <property type="match status" value="1"/>
</dbReference>
<dbReference type="Pfam" id="PF03181">
    <property type="entry name" value="BURP"/>
    <property type="match status" value="1"/>
</dbReference>
<evidence type="ECO:0000313" key="2">
    <source>
        <dbReference type="EMBL" id="KAF2285797.1"/>
    </source>
</evidence>
<protein>
    <recommendedName>
        <fullName evidence="1">BURP domain-containing protein</fullName>
    </recommendedName>
</protein>
<dbReference type="InterPro" id="IPR004873">
    <property type="entry name" value="BURP_dom"/>
</dbReference>
<evidence type="ECO:0000259" key="1">
    <source>
        <dbReference type="PROSITE" id="PS51277"/>
    </source>
</evidence>
<evidence type="ECO:0000313" key="3">
    <source>
        <dbReference type="Proteomes" id="UP000467840"/>
    </source>
</evidence>